<dbReference type="Gene3D" id="3.40.50.720">
    <property type="entry name" value="NAD(P)-binding Rossmann-like Domain"/>
    <property type="match status" value="1"/>
</dbReference>
<feature type="domain" description="Alcohol dehydrogenase-like N-terminal" evidence="6">
    <location>
        <begin position="46"/>
        <end position="123"/>
    </location>
</feature>
<dbReference type="Pfam" id="PF00107">
    <property type="entry name" value="ADH_zinc_N"/>
    <property type="match status" value="1"/>
</dbReference>
<keyword evidence="2" id="KW-0521">NADP</keyword>
<reference evidence="7 8" key="1">
    <citation type="submission" date="2020-08" db="EMBL/GenBank/DDBJ databases">
        <title>Genomic Encyclopedia of Type Strains, Phase IV (KMG-IV): sequencing the most valuable type-strain genomes for metagenomic binning, comparative biology and taxonomic classification.</title>
        <authorList>
            <person name="Goeker M."/>
        </authorList>
    </citation>
    <scope>NUCLEOTIDE SEQUENCE [LARGE SCALE GENOMIC DNA]</scope>
    <source>
        <strain evidence="7 8">DSM 103377</strain>
    </source>
</reference>
<evidence type="ECO:0000256" key="2">
    <source>
        <dbReference type="ARBA" id="ARBA00022857"/>
    </source>
</evidence>
<evidence type="ECO:0000259" key="6">
    <source>
        <dbReference type="Pfam" id="PF08240"/>
    </source>
</evidence>
<dbReference type="InterPro" id="IPR013149">
    <property type="entry name" value="ADH-like_C"/>
</dbReference>
<dbReference type="AlphaFoldDB" id="A0A840WNX6"/>
<dbReference type="InterPro" id="IPR051034">
    <property type="entry name" value="Mito_Enoyl-ACP_Reductase"/>
</dbReference>
<dbReference type="GO" id="GO:0006631">
    <property type="term" value="P:fatty acid metabolic process"/>
    <property type="evidence" value="ECO:0007669"/>
    <property type="project" value="TreeGrafter"/>
</dbReference>
<dbReference type="InterPro" id="IPR013154">
    <property type="entry name" value="ADH-like_N"/>
</dbReference>
<gene>
    <name evidence="7" type="ORF">FHS89_002799</name>
</gene>
<keyword evidence="8" id="KW-1185">Reference proteome</keyword>
<dbReference type="SUPFAM" id="SSF50129">
    <property type="entry name" value="GroES-like"/>
    <property type="match status" value="1"/>
</dbReference>
<dbReference type="PANTHER" id="PTHR43981:SF2">
    <property type="entry name" value="ENOYL-[ACYL-CARRIER-PROTEIN] REDUCTASE, MITOCHONDRIAL"/>
    <property type="match status" value="1"/>
</dbReference>
<dbReference type="InterPro" id="IPR011032">
    <property type="entry name" value="GroES-like_sf"/>
</dbReference>
<dbReference type="SUPFAM" id="SSF51735">
    <property type="entry name" value="NAD(P)-binding Rossmann-fold domains"/>
    <property type="match status" value="1"/>
</dbReference>
<keyword evidence="4" id="KW-0560">Oxidoreductase</keyword>
<dbReference type="GO" id="GO:0016491">
    <property type="term" value="F:oxidoreductase activity"/>
    <property type="evidence" value="ECO:0007669"/>
    <property type="project" value="UniProtKB-KW"/>
</dbReference>
<accession>A0A840WNX6</accession>
<dbReference type="Proteomes" id="UP000553766">
    <property type="component" value="Unassembled WGS sequence"/>
</dbReference>
<feature type="domain" description="Alcohol dehydrogenase-like C-terminal" evidence="5">
    <location>
        <begin position="165"/>
        <end position="289"/>
    </location>
</feature>
<dbReference type="Pfam" id="PF08240">
    <property type="entry name" value="ADH_N"/>
    <property type="match status" value="1"/>
</dbReference>
<evidence type="ECO:0000256" key="3">
    <source>
        <dbReference type="ARBA" id="ARBA00022946"/>
    </source>
</evidence>
<comment type="similarity">
    <text evidence="1">Belongs to the zinc-containing alcohol dehydrogenase family. Quinone oxidoreductase subfamily.</text>
</comment>
<evidence type="ECO:0000313" key="8">
    <source>
        <dbReference type="Proteomes" id="UP000553766"/>
    </source>
</evidence>
<evidence type="ECO:0000256" key="1">
    <source>
        <dbReference type="ARBA" id="ARBA00010371"/>
    </source>
</evidence>
<dbReference type="RefSeq" id="WP_184012684.1">
    <property type="nucleotide sequence ID" value="NZ_JACIJS010000008.1"/>
</dbReference>
<evidence type="ECO:0000313" key="7">
    <source>
        <dbReference type="EMBL" id="MBB5516759.1"/>
    </source>
</evidence>
<organism evidence="7 8">
    <name type="scientific">Rubricella aquisinus</name>
    <dbReference type="NCBI Taxonomy" id="2028108"/>
    <lineage>
        <taxon>Bacteria</taxon>
        <taxon>Pseudomonadati</taxon>
        <taxon>Pseudomonadota</taxon>
        <taxon>Alphaproteobacteria</taxon>
        <taxon>Rhodobacterales</taxon>
        <taxon>Paracoccaceae</taxon>
        <taxon>Rubricella</taxon>
    </lineage>
</organism>
<proteinExistence type="inferred from homology"/>
<comment type="caution">
    <text evidence="7">The sequence shown here is derived from an EMBL/GenBank/DDBJ whole genome shotgun (WGS) entry which is preliminary data.</text>
</comment>
<evidence type="ECO:0000259" key="5">
    <source>
        <dbReference type="Pfam" id="PF00107"/>
    </source>
</evidence>
<evidence type="ECO:0000256" key="4">
    <source>
        <dbReference type="ARBA" id="ARBA00023002"/>
    </source>
</evidence>
<sequence length="336" mass="36305">MTDLPETMKALILTENGYSGTAEGPAIDRLEPYLEAAEIAVPQVKDGFALIRMIMSPVNPSDLHFIKGEYGEPRVKGAPAGFEGVGTVVAGDTPLVGQRVSIAGAGLGVWAEYALAPIATLIPCRPDLKDTDAAAQIVNPLTALALYDEHRAGDALIVTAALSQVGRMILQLARENDLPAIAVIRREEQAEAARAAGASECIVTAGEWRKNAARLISTVKPRLLIDAVGDQAVADIFGMMPNRARWLTYGKLSSETPRLETLGHLIFMDKRIDGFWLTRWFRDTPPDAIANAIGTVQERFVTGKWQTETGAIVPLDQVMAKLPDALRQPGKCFIRL</sequence>
<dbReference type="PANTHER" id="PTHR43981">
    <property type="entry name" value="ENOYL-[ACYL-CARRIER-PROTEIN] REDUCTASE, MITOCHONDRIAL"/>
    <property type="match status" value="1"/>
</dbReference>
<name>A0A840WNX6_9RHOB</name>
<dbReference type="Gene3D" id="3.90.180.10">
    <property type="entry name" value="Medium-chain alcohol dehydrogenases, catalytic domain"/>
    <property type="match status" value="1"/>
</dbReference>
<keyword evidence="3" id="KW-0809">Transit peptide</keyword>
<dbReference type="InterPro" id="IPR036291">
    <property type="entry name" value="NAD(P)-bd_dom_sf"/>
</dbReference>
<dbReference type="EMBL" id="JACIJS010000008">
    <property type="protein sequence ID" value="MBB5516759.1"/>
    <property type="molecule type" value="Genomic_DNA"/>
</dbReference>
<protein>
    <submittedName>
        <fullName evidence="7">NADPH:quinone reductase-like Zn-dependent oxidoreductase</fullName>
    </submittedName>
</protein>